<evidence type="ECO:0000313" key="2">
    <source>
        <dbReference type="EMBL" id="VDN99740.1"/>
    </source>
</evidence>
<dbReference type="PANTHER" id="PTHR15614">
    <property type="entry name" value="INTRAFLAGELLAR TRANSPORT PROTEIN 81 HOMOLOG"/>
    <property type="match status" value="1"/>
</dbReference>
<reference evidence="4" key="1">
    <citation type="submission" date="2017-02" db="UniProtKB">
        <authorList>
            <consortium name="WormBaseParasite"/>
        </authorList>
    </citation>
    <scope>IDENTIFICATION</scope>
</reference>
<accession>A0A0R3T9Z4</accession>
<dbReference type="STRING" id="102285.A0A0R3T9Z4"/>
<dbReference type="OrthoDB" id="276029at2759"/>
<reference evidence="2 3" key="2">
    <citation type="submission" date="2018-11" db="EMBL/GenBank/DDBJ databases">
        <authorList>
            <consortium name="Pathogen Informatics"/>
        </authorList>
    </citation>
    <scope>NUCLEOTIDE SEQUENCE [LARGE SCALE GENOMIC DNA]</scope>
</reference>
<dbReference type="AlphaFoldDB" id="A0A0R3T9Z4"/>
<name>A0A0R3T9Z4_RODNA</name>
<proteinExistence type="predicted"/>
<dbReference type="GO" id="GO:0042073">
    <property type="term" value="P:intraciliary transport"/>
    <property type="evidence" value="ECO:0007669"/>
    <property type="project" value="InterPro"/>
</dbReference>
<keyword evidence="1" id="KW-0175">Coiled coil</keyword>
<dbReference type="GO" id="GO:0015631">
    <property type="term" value="F:tubulin binding"/>
    <property type="evidence" value="ECO:0007669"/>
    <property type="project" value="InterPro"/>
</dbReference>
<dbReference type="GO" id="GO:0030992">
    <property type="term" value="C:intraciliary transport particle B"/>
    <property type="evidence" value="ECO:0007669"/>
    <property type="project" value="InterPro"/>
</dbReference>
<dbReference type="InterPro" id="IPR029600">
    <property type="entry name" value="IFT81"/>
</dbReference>
<evidence type="ECO:0000313" key="3">
    <source>
        <dbReference type="Proteomes" id="UP000278807"/>
    </source>
</evidence>
<evidence type="ECO:0000313" key="4">
    <source>
        <dbReference type="WBParaSite" id="HNAJ_0000388301-mRNA-1"/>
    </source>
</evidence>
<protein>
    <submittedName>
        <fullName evidence="4">BHLH domain-containing protein</fullName>
    </submittedName>
</protein>
<gene>
    <name evidence="2" type="ORF">HNAJ_LOCUS3881</name>
</gene>
<keyword evidence="3" id="KW-1185">Reference proteome</keyword>
<dbReference type="WBParaSite" id="HNAJ_0000388301-mRNA-1">
    <property type="protein sequence ID" value="HNAJ_0000388301-mRNA-1"/>
    <property type="gene ID" value="HNAJ_0000388301"/>
</dbReference>
<dbReference type="GO" id="GO:0060271">
    <property type="term" value="P:cilium assembly"/>
    <property type="evidence" value="ECO:0007669"/>
    <property type="project" value="InterPro"/>
</dbReference>
<feature type="coiled-coil region" evidence="1">
    <location>
        <begin position="28"/>
        <end position="113"/>
    </location>
</feature>
<dbReference type="GO" id="GO:0036064">
    <property type="term" value="C:ciliary basal body"/>
    <property type="evidence" value="ECO:0007669"/>
    <property type="project" value="TreeGrafter"/>
</dbReference>
<organism evidence="4">
    <name type="scientific">Rodentolepis nana</name>
    <name type="common">Dwarf tapeworm</name>
    <name type="synonym">Hymenolepis nana</name>
    <dbReference type="NCBI Taxonomy" id="102285"/>
    <lineage>
        <taxon>Eukaryota</taxon>
        <taxon>Metazoa</taxon>
        <taxon>Spiralia</taxon>
        <taxon>Lophotrochozoa</taxon>
        <taxon>Platyhelminthes</taxon>
        <taxon>Cestoda</taxon>
        <taxon>Eucestoda</taxon>
        <taxon>Cyclophyllidea</taxon>
        <taxon>Hymenolepididae</taxon>
        <taxon>Rodentolepis</taxon>
    </lineage>
</organism>
<dbReference type="Proteomes" id="UP000278807">
    <property type="component" value="Unassembled WGS sequence"/>
</dbReference>
<dbReference type="EMBL" id="UZAE01002437">
    <property type="protein sequence ID" value="VDN99740.1"/>
    <property type="molecule type" value="Genomic_DNA"/>
</dbReference>
<evidence type="ECO:0000256" key="1">
    <source>
        <dbReference type="SAM" id="Coils"/>
    </source>
</evidence>
<sequence length="115" mass="13639">MEAFKKAHKQLESIKSGSFSTCEVKNDIAVMQEEKDQLLRRISRMKKKLEMFPTTMTMLEVARKLRLEREREAKIAHQLQEQRIMIQNLEGKMVEIRQQSNELQRRSADFNAESK</sequence>
<dbReference type="PANTHER" id="PTHR15614:SF2">
    <property type="entry name" value="INTRAFLAGELLAR TRANSPORT PROTEIN 81 HOMOLOG"/>
    <property type="match status" value="1"/>
</dbReference>